<sequence>PRCPFSSSPNKAEQECDFGPQGGTCALQTRRRCRSVPPLPVSLHLNEAGIRVANDEAKLLSAQGEEGKKVSFISTVRSVGSVPHAGPGCCTARKCYWYFSKVGCKNGWLCSSCHYCPPMPISEEKKAQRNRARNLARKVQRKQRRFSARGSQVAGTILGSESERDPEEIMGTEYGFYPMPMHPPLSAVVCQAPDTEGPPGHMPFFSRHSSSSSSYAKNWNNRYVHTQQQDQENFPPTGPPQEGGLSSPVPPPPAGSVLCTHSEFPPLLRVQPPGGTGGGAGGRLTQNGPFISADHHHRHPQRGDRRWTQQQGAFGLHTLARTPELRQQHIQRGFTPQTSVHPDALGDQQQQRASHALPLPAAAGGQMVDSDLHAAAGIRLHMQGRHERGERGRGMRGGAWGDRQLGRDRLLQPSSCGGAASGRHASSSSSSSGSTTSGGTETSRGGVNDEREKMSPTLNCHTQAPVPFPVPVFVGPRDE</sequence>
<feature type="region of interest" description="Disordered" evidence="1">
    <location>
        <begin position="227"/>
        <end position="260"/>
    </location>
</feature>
<name>A0A0G4H214_9ALVE</name>
<dbReference type="EMBL" id="CDMZ01001797">
    <property type="protein sequence ID" value="CEM37680.1"/>
    <property type="molecule type" value="Genomic_DNA"/>
</dbReference>
<protein>
    <submittedName>
        <fullName evidence="2">Uncharacterized protein</fullName>
    </submittedName>
</protein>
<reference evidence="2" key="1">
    <citation type="submission" date="2014-11" db="EMBL/GenBank/DDBJ databases">
        <authorList>
            <person name="Otto D Thomas"/>
            <person name="Naeem Raeece"/>
        </authorList>
    </citation>
    <scope>NUCLEOTIDE SEQUENCE</scope>
</reference>
<dbReference type="AlphaFoldDB" id="A0A0G4H214"/>
<feature type="region of interest" description="Disordered" evidence="1">
    <location>
        <begin position="382"/>
        <end position="479"/>
    </location>
</feature>
<feature type="non-terminal residue" evidence="2">
    <location>
        <position position="1"/>
    </location>
</feature>
<organism evidence="2">
    <name type="scientific">Chromera velia CCMP2878</name>
    <dbReference type="NCBI Taxonomy" id="1169474"/>
    <lineage>
        <taxon>Eukaryota</taxon>
        <taxon>Sar</taxon>
        <taxon>Alveolata</taxon>
        <taxon>Colpodellida</taxon>
        <taxon>Chromeraceae</taxon>
        <taxon>Chromera</taxon>
    </lineage>
</organism>
<feature type="compositionally biased region" description="Low complexity" evidence="1">
    <location>
        <begin position="414"/>
        <end position="446"/>
    </location>
</feature>
<accession>A0A0G4H214</accession>
<evidence type="ECO:0000313" key="2">
    <source>
        <dbReference type="EMBL" id="CEM37680.1"/>
    </source>
</evidence>
<evidence type="ECO:0000256" key="1">
    <source>
        <dbReference type="SAM" id="MobiDB-lite"/>
    </source>
</evidence>
<feature type="compositionally biased region" description="Basic and acidic residues" evidence="1">
    <location>
        <begin position="384"/>
        <end position="393"/>
    </location>
</feature>
<gene>
    <name evidence="2" type="ORF">Cvel_24386</name>
</gene>
<proteinExistence type="predicted"/>
<dbReference type="VEuPathDB" id="CryptoDB:Cvel_24386"/>